<comment type="caution">
    <text evidence="7">The sequence shown here is derived from an EMBL/GenBank/DDBJ whole genome shotgun (WGS) entry which is preliminary data.</text>
</comment>
<protein>
    <submittedName>
        <fullName evidence="7">DNA repair protein RadC</fullName>
    </submittedName>
</protein>
<evidence type="ECO:0000313" key="7">
    <source>
        <dbReference type="EMBL" id="EJX04759.1"/>
    </source>
</evidence>
<dbReference type="Pfam" id="PF04002">
    <property type="entry name" value="RadC"/>
    <property type="match status" value="1"/>
</dbReference>
<evidence type="ECO:0000256" key="5">
    <source>
        <dbReference type="ARBA" id="ARBA00023049"/>
    </source>
</evidence>
<dbReference type="GO" id="GO:0006508">
    <property type="term" value="P:proteolysis"/>
    <property type="evidence" value="ECO:0007669"/>
    <property type="project" value="UniProtKB-KW"/>
</dbReference>
<dbReference type="InterPro" id="IPR001405">
    <property type="entry name" value="UPF0758"/>
</dbReference>
<keyword evidence="3" id="KW-0378">Hydrolase</keyword>
<evidence type="ECO:0000256" key="4">
    <source>
        <dbReference type="ARBA" id="ARBA00022833"/>
    </source>
</evidence>
<dbReference type="PROSITE" id="PS50249">
    <property type="entry name" value="MPN"/>
    <property type="match status" value="1"/>
</dbReference>
<proteinExistence type="predicted"/>
<evidence type="ECO:0000256" key="1">
    <source>
        <dbReference type="ARBA" id="ARBA00022670"/>
    </source>
</evidence>
<sequence>MERSAESVENDKVNLHEGHRERMHKRFEQEGFGNFEPHQVLEYILYFSIPRKDTNELAHRLLDHFGCIANVMRASQQELMEVRGIGLSTARLITMIMEANRYYQKSLSSAPRMFRSLDQIEDVLAPYFYGASSELVYALFLDDQNGMLRLDEVAQGSVNEAAFSKRELIRQAVRLGATQLVLAHNHPMGLALPSGADLQFTRKLAEMLDHVGVAFLDHIIFDKKGDRISLRQSGRSEYLVPAIEEHKQRSMP</sequence>
<keyword evidence="5" id="KW-0482">Metalloprotease</keyword>
<name>J9GD11_9ZZZZ</name>
<dbReference type="SUPFAM" id="SSF47781">
    <property type="entry name" value="RuvA domain 2-like"/>
    <property type="match status" value="1"/>
</dbReference>
<dbReference type="GO" id="GO:0046872">
    <property type="term" value="F:metal ion binding"/>
    <property type="evidence" value="ECO:0007669"/>
    <property type="project" value="UniProtKB-KW"/>
</dbReference>
<dbReference type="InterPro" id="IPR010994">
    <property type="entry name" value="RuvA_2-like"/>
</dbReference>
<dbReference type="Gene3D" id="1.10.150.20">
    <property type="entry name" value="5' to 3' exonuclease, C-terminal subdomain"/>
    <property type="match status" value="1"/>
</dbReference>
<evidence type="ECO:0000256" key="3">
    <source>
        <dbReference type="ARBA" id="ARBA00022801"/>
    </source>
</evidence>
<dbReference type="GO" id="GO:0008237">
    <property type="term" value="F:metallopeptidase activity"/>
    <property type="evidence" value="ECO:0007669"/>
    <property type="project" value="UniProtKB-KW"/>
</dbReference>
<evidence type="ECO:0000256" key="2">
    <source>
        <dbReference type="ARBA" id="ARBA00022723"/>
    </source>
</evidence>
<keyword evidence="1" id="KW-0645">Protease</keyword>
<feature type="domain" description="MPN" evidence="6">
    <location>
        <begin position="113"/>
        <end position="236"/>
    </location>
</feature>
<dbReference type="Gene3D" id="3.40.140.10">
    <property type="entry name" value="Cytidine Deaminase, domain 2"/>
    <property type="match status" value="1"/>
</dbReference>
<accession>J9GD11</accession>
<keyword evidence="4" id="KW-0862">Zinc</keyword>
<evidence type="ECO:0000259" key="6">
    <source>
        <dbReference type="PROSITE" id="PS50249"/>
    </source>
</evidence>
<dbReference type="AlphaFoldDB" id="J9GD11"/>
<dbReference type="PANTHER" id="PTHR30471">
    <property type="entry name" value="DNA REPAIR PROTEIN RADC"/>
    <property type="match status" value="1"/>
</dbReference>
<dbReference type="InterPro" id="IPR037518">
    <property type="entry name" value="MPN"/>
</dbReference>
<dbReference type="PANTHER" id="PTHR30471:SF3">
    <property type="entry name" value="UPF0758 PROTEIN YEES-RELATED"/>
    <property type="match status" value="1"/>
</dbReference>
<reference evidence="7" key="1">
    <citation type="journal article" date="2012" name="PLoS ONE">
        <title>Gene sets for utilization of primary and secondary nutrition supplies in the distal gut of endangered iberian lynx.</title>
        <authorList>
            <person name="Alcaide M."/>
            <person name="Messina E."/>
            <person name="Richter M."/>
            <person name="Bargiela R."/>
            <person name="Peplies J."/>
            <person name="Huws S.A."/>
            <person name="Newbold C.J."/>
            <person name="Golyshin P.N."/>
            <person name="Simon M.A."/>
            <person name="Lopez G."/>
            <person name="Yakimov M.M."/>
            <person name="Ferrer M."/>
        </authorList>
    </citation>
    <scope>NUCLEOTIDE SEQUENCE</scope>
</reference>
<keyword evidence="2" id="KW-0479">Metal-binding</keyword>
<dbReference type="InterPro" id="IPR025657">
    <property type="entry name" value="RadC_JAB"/>
</dbReference>
<dbReference type="EMBL" id="AMCI01001694">
    <property type="protein sequence ID" value="EJX04759.1"/>
    <property type="molecule type" value="Genomic_DNA"/>
</dbReference>
<gene>
    <name evidence="7" type="ORF">EVA_07134</name>
</gene>
<organism evidence="7">
    <name type="scientific">gut metagenome</name>
    <dbReference type="NCBI Taxonomy" id="749906"/>
    <lineage>
        <taxon>unclassified sequences</taxon>
        <taxon>metagenomes</taxon>
        <taxon>organismal metagenomes</taxon>
    </lineage>
</organism>